<evidence type="ECO:0000256" key="2">
    <source>
        <dbReference type="SAM" id="MobiDB-lite"/>
    </source>
</evidence>
<dbReference type="AlphaFoldDB" id="A0A166WAY0"/>
<dbReference type="Pfam" id="PF07065">
    <property type="entry name" value="D123"/>
    <property type="match status" value="1"/>
</dbReference>
<keyword evidence="4" id="KW-1185">Reference proteome</keyword>
<reference evidence="3 4" key="1">
    <citation type="journal article" date="2016" name="Mol. Biol. Evol.">
        <title>Comparative Genomics of Early-Diverging Mushroom-Forming Fungi Provides Insights into the Origins of Lignocellulose Decay Capabilities.</title>
        <authorList>
            <person name="Nagy L.G."/>
            <person name="Riley R."/>
            <person name="Tritt A."/>
            <person name="Adam C."/>
            <person name="Daum C."/>
            <person name="Floudas D."/>
            <person name="Sun H."/>
            <person name="Yadav J.S."/>
            <person name="Pangilinan J."/>
            <person name="Larsson K.H."/>
            <person name="Matsuura K."/>
            <person name="Barry K."/>
            <person name="Labutti K."/>
            <person name="Kuo R."/>
            <person name="Ohm R.A."/>
            <person name="Bhattacharya S.S."/>
            <person name="Shirouzu T."/>
            <person name="Yoshinaga Y."/>
            <person name="Martin F.M."/>
            <person name="Grigoriev I.V."/>
            <person name="Hibbett D.S."/>
        </authorList>
    </citation>
    <scope>NUCLEOTIDE SEQUENCE [LARGE SCALE GENOMIC DNA]</scope>
    <source>
        <strain evidence="3 4">CBS 109695</strain>
    </source>
</reference>
<feature type="compositionally biased region" description="Acidic residues" evidence="2">
    <location>
        <begin position="62"/>
        <end position="85"/>
    </location>
</feature>
<dbReference type="GO" id="GO:0005737">
    <property type="term" value="C:cytoplasm"/>
    <property type="evidence" value="ECO:0007669"/>
    <property type="project" value="TreeGrafter"/>
</dbReference>
<organism evidence="3 4">
    <name type="scientific">Athelia psychrophila</name>
    <dbReference type="NCBI Taxonomy" id="1759441"/>
    <lineage>
        <taxon>Eukaryota</taxon>
        <taxon>Fungi</taxon>
        <taxon>Dikarya</taxon>
        <taxon>Basidiomycota</taxon>
        <taxon>Agaricomycotina</taxon>
        <taxon>Agaricomycetes</taxon>
        <taxon>Agaricomycetidae</taxon>
        <taxon>Atheliales</taxon>
        <taxon>Atheliaceae</taxon>
        <taxon>Athelia</taxon>
    </lineage>
</organism>
<proteinExistence type="inferred from homology"/>
<dbReference type="InterPro" id="IPR009772">
    <property type="entry name" value="CDC123"/>
</dbReference>
<sequence length="346" mass="39436">MPTAITSPSLFPQYSANDILCFQFSSWFPNFSHQGIRSTIIHPLSKDFVDYLNDDGVMVPEGSEDVPAESTLSDDEGSEEDQDDDEARRYAFPELDAQIRQVIKEYGAVFPKLNFSSPKDASWVLLASTPLKCTCPADVYLLLKSSDFTSHDLNKETVFEGCEPSFEESNISYELELVLRKWYPVDRSREFRCFVRQDVLLGISQRDTNYYDFLNESQSCETIKTAIKQFWQTHIHGKWVSGGDYIFDILLTRDLSRGHIIDFNPYALRTDPLLFTYELLAGLSQGRSSAPQLKVIDSRAHPAAIRNAPAYQHNMMPFEALSLSSGRDLEQFNESFHGEIEKSLED</sequence>
<name>A0A166WAY0_9AGAM</name>
<dbReference type="OrthoDB" id="360540at2759"/>
<dbReference type="PANTHER" id="PTHR15323">
    <property type="entry name" value="D123 PROTEIN"/>
    <property type="match status" value="1"/>
</dbReference>
<dbReference type="PANTHER" id="PTHR15323:SF6">
    <property type="entry name" value="CELL DIVISION CYCLE PROTEIN 123 HOMOLOG"/>
    <property type="match status" value="1"/>
</dbReference>
<evidence type="ECO:0000313" key="3">
    <source>
        <dbReference type="EMBL" id="KZP33570.1"/>
    </source>
</evidence>
<accession>A0A166WAY0</accession>
<evidence type="ECO:0000256" key="1">
    <source>
        <dbReference type="ARBA" id="ARBA00011047"/>
    </source>
</evidence>
<protein>
    <submittedName>
        <fullName evidence="3">D123-domain-containing protein</fullName>
    </submittedName>
</protein>
<dbReference type="EMBL" id="KV417482">
    <property type="protein sequence ID" value="KZP33570.1"/>
    <property type="molecule type" value="Genomic_DNA"/>
</dbReference>
<dbReference type="STRING" id="436010.A0A166WAY0"/>
<gene>
    <name evidence="3" type="ORF">FIBSPDRAFT_810900</name>
</gene>
<comment type="similarity">
    <text evidence="1">Belongs to the CDC123 family.</text>
</comment>
<dbReference type="Proteomes" id="UP000076532">
    <property type="component" value="Unassembled WGS sequence"/>
</dbReference>
<feature type="region of interest" description="Disordered" evidence="2">
    <location>
        <begin position="59"/>
        <end position="86"/>
    </location>
</feature>
<evidence type="ECO:0000313" key="4">
    <source>
        <dbReference type="Proteomes" id="UP000076532"/>
    </source>
</evidence>